<keyword evidence="2" id="KW-0328">Glycosyltransferase</keyword>
<name>A0A7W9ARL9_9SPHN</name>
<dbReference type="InterPro" id="IPR054299">
    <property type="entry name" value="GumK_N"/>
</dbReference>
<dbReference type="GO" id="GO:0016757">
    <property type="term" value="F:glycosyltransferase activity"/>
    <property type="evidence" value="ECO:0007669"/>
    <property type="project" value="UniProtKB-KW"/>
</dbReference>
<dbReference type="Gene3D" id="3.40.50.11010">
    <property type="match status" value="1"/>
</dbReference>
<dbReference type="Gene3D" id="3.40.50.2000">
    <property type="entry name" value="Glycogen Phosphorylase B"/>
    <property type="match status" value="1"/>
</dbReference>
<accession>A0A7W9ARL9</accession>
<evidence type="ECO:0000313" key="2">
    <source>
        <dbReference type="EMBL" id="MBB5699303.1"/>
    </source>
</evidence>
<protein>
    <submittedName>
        <fullName evidence="2">2-beta-glucuronyltransferase</fullName>
        <ecNumber evidence="2">2.4.1.264</ecNumber>
    </submittedName>
</protein>
<dbReference type="EC" id="2.4.1.264" evidence="2"/>
<feature type="domain" description="Glucuronosyltransferase GumK N-terminal" evidence="1">
    <location>
        <begin position="9"/>
        <end position="175"/>
    </location>
</feature>
<keyword evidence="2" id="KW-0808">Transferase</keyword>
<evidence type="ECO:0000259" key="1">
    <source>
        <dbReference type="Pfam" id="PF22059"/>
    </source>
</evidence>
<reference evidence="2 3" key="1">
    <citation type="submission" date="2020-08" db="EMBL/GenBank/DDBJ databases">
        <title>Genomic Encyclopedia of Type Strains, Phase IV (KMG-IV): sequencing the most valuable type-strain genomes for metagenomic binning, comparative biology and taxonomic classification.</title>
        <authorList>
            <person name="Goeker M."/>
        </authorList>
    </citation>
    <scope>NUCLEOTIDE SEQUENCE [LARGE SCALE GENOMIC DNA]</scope>
    <source>
        <strain evidence="2 3">DSM 27244</strain>
    </source>
</reference>
<comment type="caution">
    <text evidence="2">The sequence shown here is derived from an EMBL/GenBank/DDBJ whole genome shotgun (WGS) entry which is preliminary data.</text>
</comment>
<dbReference type="AlphaFoldDB" id="A0A7W9ARL9"/>
<dbReference type="EMBL" id="JACIJJ010000004">
    <property type="protein sequence ID" value="MBB5699303.1"/>
    <property type="molecule type" value="Genomic_DNA"/>
</dbReference>
<organism evidence="2 3">
    <name type="scientific">Sphingomonas yantingensis</name>
    <dbReference type="NCBI Taxonomy" id="1241761"/>
    <lineage>
        <taxon>Bacteria</taxon>
        <taxon>Pseudomonadati</taxon>
        <taxon>Pseudomonadota</taxon>
        <taxon>Alphaproteobacteria</taxon>
        <taxon>Sphingomonadales</taxon>
        <taxon>Sphingomonadaceae</taxon>
        <taxon>Sphingomonas</taxon>
    </lineage>
</organism>
<gene>
    <name evidence="2" type="ORF">FHR19_002669</name>
</gene>
<dbReference type="RefSeq" id="WP_184029205.1">
    <property type="nucleotide sequence ID" value="NZ_JACIJJ010000004.1"/>
</dbReference>
<proteinExistence type="predicted"/>
<dbReference type="SUPFAM" id="SSF53756">
    <property type="entry name" value="UDP-Glycosyltransferase/glycogen phosphorylase"/>
    <property type="match status" value="1"/>
</dbReference>
<keyword evidence="3" id="KW-1185">Reference proteome</keyword>
<sequence>MNKGNVVFISAFHDYRTAKRASIHQIAHALARSGYAVSFLSTRFSRLSRSKGDSRLNLWERANRIEMVDGIGCYLWRTHLHPFATGNALADRLMGPLFRLYARLPNRDVDALLAAADHVVVEASVAAILLRRIRRLNPTARIIYYATDRLATVGAHPFVQAQLARDAGLIHHVSMRSWLMAPDFAWASDRLTRIGFGIDPADFANIGPSPYPAGTRNAVSVGSMLFDERFFHHAAAAFPDVVFHVIGCGRRFTAAANVVVHDEMPFRDTLPYIAHATIGIAPYVNAPGVEYLADTSLKLAQFEYLGLPAVCPDFAAGDVASRSPYHPDQPASIERAVAIALAAAGTIKPRSFPRWEEIGERLLHPERYSDTARP</sequence>
<dbReference type="Pfam" id="PF22059">
    <property type="entry name" value="GumK_N"/>
    <property type="match status" value="1"/>
</dbReference>
<dbReference type="Proteomes" id="UP000557739">
    <property type="component" value="Unassembled WGS sequence"/>
</dbReference>
<evidence type="ECO:0000313" key="3">
    <source>
        <dbReference type="Proteomes" id="UP000557739"/>
    </source>
</evidence>